<proteinExistence type="inferred from homology"/>
<dbReference type="AlphaFoldDB" id="A0A1H5VUH4"/>
<dbReference type="InterPro" id="IPR027417">
    <property type="entry name" value="P-loop_NTPase"/>
</dbReference>
<reference evidence="3 4" key="1">
    <citation type="submission" date="2016-10" db="EMBL/GenBank/DDBJ databases">
        <authorList>
            <person name="de Groot N.N."/>
        </authorList>
    </citation>
    <scope>NUCLEOTIDE SEQUENCE [LARGE SCALE GENOMIC DNA]</scope>
    <source>
        <strain evidence="3 4">D15d</strain>
    </source>
</reference>
<feature type="domain" description="Bacterial type II secretion system protein E" evidence="2">
    <location>
        <begin position="83"/>
        <end position="330"/>
    </location>
</feature>
<evidence type="ECO:0000256" key="1">
    <source>
        <dbReference type="ARBA" id="ARBA00006611"/>
    </source>
</evidence>
<dbReference type="Proteomes" id="UP000236726">
    <property type="component" value="Unassembled WGS sequence"/>
</dbReference>
<organism evidence="3 4">
    <name type="scientific">Lachnospira multipara</name>
    <dbReference type="NCBI Taxonomy" id="28051"/>
    <lineage>
        <taxon>Bacteria</taxon>
        <taxon>Bacillati</taxon>
        <taxon>Bacillota</taxon>
        <taxon>Clostridia</taxon>
        <taxon>Lachnospirales</taxon>
        <taxon>Lachnospiraceae</taxon>
        <taxon>Lachnospira</taxon>
    </lineage>
</organism>
<dbReference type="PANTHER" id="PTHR30486:SF6">
    <property type="entry name" value="TYPE IV PILUS RETRACTATION ATPASE PILT"/>
    <property type="match status" value="1"/>
</dbReference>
<dbReference type="InterPro" id="IPR050921">
    <property type="entry name" value="T4SS_GSP_E_ATPase"/>
</dbReference>
<name>A0A1H5VUH4_9FIRM</name>
<dbReference type="Gene3D" id="3.40.50.300">
    <property type="entry name" value="P-loop containing nucleotide triphosphate hydrolases"/>
    <property type="match status" value="1"/>
</dbReference>
<keyword evidence="4" id="KW-1185">Reference proteome</keyword>
<comment type="similarity">
    <text evidence="1">Belongs to the GSP E family.</text>
</comment>
<dbReference type="PANTHER" id="PTHR30486">
    <property type="entry name" value="TWITCHING MOTILITY PROTEIN PILT"/>
    <property type="match status" value="1"/>
</dbReference>
<dbReference type="RefSeq" id="WP_103953136.1">
    <property type="nucleotide sequence ID" value="NZ_FNUL01000012.1"/>
</dbReference>
<dbReference type="Gene3D" id="3.30.450.370">
    <property type="match status" value="1"/>
</dbReference>
<evidence type="ECO:0000259" key="2">
    <source>
        <dbReference type="Pfam" id="PF00437"/>
    </source>
</evidence>
<protein>
    <submittedName>
        <fullName evidence="3">Pilus assembly protein CpaF</fullName>
    </submittedName>
</protein>
<dbReference type="GO" id="GO:0016887">
    <property type="term" value="F:ATP hydrolysis activity"/>
    <property type="evidence" value="ECO:0007669"/>
    <property type="project" value="InterPro"/>
</dbReference>
<dbReference type="InterPro" id="IPR001482">
    <property type="entry name" value="T2SS/T4SS_dom"/>
</dbReference>
<evidence type="ECO:0000313" key="4">
    <source>
        <dbReference type="Proteomes" id="UP000236726"/>
    </source>
</evidence>
<dbReference type="Pfam" id="PF00437">
    <property type="entry name" value="T2SSE"/>
    <property type="match status" value="1"/>
</dbReference>
<evidence type="ECO:0000313" key="3">
    <source>
        <dbReference type="EMBL" id="SEF90511.1"/>
    </source>
</evidence>
<dbReference type="EMBL" id="FNUL01000012">
    <property type="protein sequence ID" value="SEF90511.1"/>
    <property type="molecule type" value="Genomic_DNA"/>
</dbReference>
<gene>
    <name evidence="3" type="ORF">SAMN05216537_11286</name>
</gene>
<accession>A0A1H5VUH4</accession>
<dbReference type="SUPFAM" id="SSF52540">
    <property type="entry name" value="P-loop containing nucleoside triphosphate hydrolases"/>
    <property type="match status" value="1"/>
</dbReference>
<sequence>MSNNNSVERIYKGLMNFYTRDSGDLLMRLKKEGHAGVEKFKTDALKSARELFSADDISDINIAVSKLTENLFGYSVLTSAIKDKTVSDIKVHDWNKIVIKRKGKKFLSDISFNSPEEYKRFIESVTTRNKVNISNVNAIRRFTDNDTDGDSILRFTLVTPYLTTNENYELIIRKVPKNFPELEDLSEDDPGMLSPQIANYLKERLRNGSMLICGANSSGKTTILNALKEKIPTDKSVLVLQQAEELTTKNHPDMIFLHSVEGNGESDTRYDLKDLSIAGLTMDIDYFIIGETKGAEAAYLLNASYTGHICATTIHAYSSQSALDKLVDYAKYTSDYSKKELMAMLSNFKTVIFMKDYKVEEISEVNGFNEEISKMDYTKVFSRSEGINDIDM</sequence>